<gene>
    <name evidence="1" type="ORF">H9704_03560</name>
</gene>
<dbReference type="PROSITE" id="PS51273">
    <property type="entry name" value="GATASE_TYPE_1"/>
    <property type="match status" value="1"/>
</dbReference>
<evidence type="ECO:0000313" key="1">
    <source>
        <dbReference type="EMBL" id="HJC05218.1"/>
    </source>
</evidence>
<dbReference type="Proteomes" id="UP000823910">
    <property type="component" value="Unassembled WGS sequence"/>
</dbReference>
<organism evidence="1 2">
    <name type="scientific">Candidatus Enterocloster excrementipullorum</name>
    <dbReference type="NCBI Taxonomy" id="2838559"/>
    <lineage>
        <taxon>Bacteria</taxon>
        <taxon>Bacillati</taxon>
        <taxon>Bacillota</taxon>
        <taxon>Clostridia</taxon>
        <taxon>Lachnospirales</taxon>
        <taxon>Lachnospiraceae</taxon>
        <taxon>Enterocloster</taxon>
    </lineage>
</organism>
<name>A0A9D2MZC5_9FIRM</name>
<proteinExistence type="predicted"/>
<evidence type="ECO:0000313" key="2">
    <source>
        <dbReference type="Proteomes" id="UP000823910"/>
    </source>
</evidence>
<dbReference type="Pfam" id="PF07722">
    <property type="entry name" value="Peptidase_C26"/>
    <property type="match status" value="1"/>
</dbReference>
<dbReference type="GO" id="GO:0006598">
    <property type="term" value="P:polyamine catabolic process"/>
    <property type="evidence" value="ECO:0007669"/>
    <property type="project" value="TreeGrafter"/>
</dbReference>
<dbReference type="EMBL" id="DWWT01000015">
    <property type="protein sequence ID" value="HJC05218.1"/>
    <property type="molecule type" value="Genomic_DNA"/>
</dbReference>
<keyword evidence="1" id="KW-0378">Hydrolase</keyword>
<comment type="caution">
    <text evidence="1">The sequence shown here is derived from an EMBL/GenBank/DDBJ whole genome shotgun (WGS) entry which is preliminary data.</text>
</comment>
<reference evidence="1" key="1">
    <citation type="journal article" date="2021" name="PeerJ">
        <title>Extensive microbial diversity within the chicken gut microbiome revealed by metagenomics and culture.</title>
        <authorList>
            <person name="Gilroy R."/>
            <person name="Ravi A."/>
            <person name="Getino M."/>
            <person name="Pursley I."/>
            <person name="Horton D.L."/>
            <person name="Alikhan N.F."/>
            <person name="Baker D."/>
            <person name="Gharbi K."/>
            <person name="Hall N."/>
            <person name="Watson M."/>
            <person name="Adriaenssens E.M."/>
            <person name="Foster-Nyarko E."/>
            <person name="Jarju S."/>
            <person name="Secka A."/>
            <person name="Antonio M."/>
            <person name="Oren A."/>
            <person name="Chaudhuri R.R."/>
            <person name="La Ragione R."/>
            <person name="Hildebrand F."/>
            <person name="Pallen M.J."/>
        </authorList>
    </citation>
    <scope>NUCLEOTIDE SEQUENCE</scope>
    <source>
        <strain evidence="1">CHK180-15479</strain>
    </source>
</reference>
<dbReference type="Gene3D" id="3.40.50.880">
    <property type="match status" value="1"/>
</dbReference>
<dbReference type="GO" id="GO:0033969">
    <property type="term" value="F:gamma-glutamyl-gamma-aminobutyrate hydrolase activity"/>
    <property type="evidence" value="ECO:0007669"/>
    <property type="project" value="TreeGrafter"/>
</dbReference>
<sequence>MNRPVIGITPAHNLDNDDIYLRPTYLRAIKAAGGLPLLLPLETDREDILQILSLCSGILFSGGPDLHPFLWGEETHSMCGNMSPARDRMELALLRAAIEAEKPIFGICRGCQIINVGLGGSLIQDIPSQTAPDFPIAHRQPFDYHFPSHHVRVKEGSLLARLTEISKNTNSGTAGSSAAAHTEDMAHSTVAPGHLAVNSMHHQAIGRLAPGLSASAEAPDGIIEAAEMPGYPFLLGVQWHPEYLWETDPAAAGIFRGFVRACE</sequence>
<dbReference type="GO" id="GO:0005829">
    <property type="term" value="C:cytosol"/>
    <property type="evidence" value="ECO:0007669"/>
    <property type="project" value="TreeGrafter"/>
</dbReference>
<dbReference type="InterPro" id="IPR044668">
    <property type="entry name" value="PuuD-like"/>
</dbReference>
<reference evidence="1" key="2">
    <citation type="submission" date="2021-04" db="EMBL/GenBank/DDBJ databases">
        <authorList>
            <person name="Gilroy R."/>
        </authorList>
    </citation>
    <scope>NUCLEOTIDE SEQUENCE</scope>
    <source>
        <strain evidence="1">CHK180-15479</strain>
    </source>
</reference>
<dbReference type="SUPFAM" id="SSF52317">
    <property type="entry name" value="Class I glutamine amidotransferase-like"/>
    <property type="match status" value="1"/>
</dbReference>
<accession>A0A9D2MZC5</accession>
<dbReference type="InterPro" id="IPR011697">
    <property type="entry name" value="Peptidase_C26"/>
</dbReference>
<dbReference type="InterPro" id="IPR029062">
    <property type="entry name" value="Class_I_gatase-like"/>
</dbReference>
<dbReference type="PANTHER" id="PTHR43235:SF1">
    <property type="entry name" value="GLUTAMINE AMIDOTRANSFERASE PB2B2.05-RELATED"/>
    <property type="match status" value="1"/>
</dbReference>
<protein>
    <submittedName>
        <fullName evidence="1">Gamma-glutamyl-gamma-aminobutyrate hydrolase family protein</fullName>
    </submittedName>
</protein>
<dbReference type="PANTHER" id="PTHR43235">
    <property type="entry name" value="GLUTAMINE AMIDOTRANSFERASE PB2B2.05-RELATED"/>
    <property type="match status" value="1"/>
</dbReference>
<dbReference type="CDD" id="cd01745">
    <property type="entry name" value="GATase1_2"/>
    <property type="match status" value="1"/>
</dbReference>
<dbReference type="AlphaFoldDB" id="A0A9D2MZC5"/>